<protein>
    <submittedName>
        <fullName evidence="1">DUF1272 domain-containing protein</fullName>
    </submittedName>
</protein>
<gene>
    <name evidence="1" type="ORF">C0039_18870</name>
</gene>
<dbReference type="EMBL" id="PKUS01000039">
    <property type="protein sequence ID" value="PLW67081.1"/>
    <property type="molecule type" value="Genomic_DNA"/>
</dbReference>
<dbReference type="Pfam" id="PF06906">
    <property type="entry name" value="DUF1272"/>
    <property type="match status" value="1"/>
</dbReference>
<organism evidence="1 2">
    <name type="scientific">Pseudohalioglobus lutimaris</name>
    <dbReference type="NCBI Taxonomy" id="1737061"/>
    <lineage>
        <taxon>Bacteria</taxon>
        <taxon>Pseudomonadati</taxon>
        <taxon>Pseudomonadota</taxon>
        <taxon>Gammaproteobacteria</taxon>
        <taxon>Cellvibrionales</taxon>
        <taxon>Halieaceae</taxon>
        <taxon>Pseudohalioglobus</taxon>
    </lineage>
</organism>
<evidence type="ECO:0000313" key="2">
    <source>
        <dbReference type="Proteomes" id="UP000235005"/>
    </source>
</evidence>
<reference evidence="1 2" key="1">
    <citation type="submission" date="2018-01" db="EMBL/GenBank/DDBJ databases">
        <title>The draft genome sequence of Halioglobus lutimaris HF004.</title>
        <authorList>
            <person name="Du Z.-J."/>
            <person name="Shi M.-J."/>
        </authorList>
    </citation>
    <scope>NUCLEOTIDE SEQUENCE [LARGE SCALE GENOMIC DNA]</scope>
    <source>
        <strain evidence="1 2">HF004</strain>
    </source>
</reference>
<dbReference type="AlphaFoldDB" id="A0A2N5WXW4"/>
<keyword evidence="2" id="KW-1185">Reference proteome</keyword>
<sequence length="102" mass="11262">MLEIRPTCENCNIALPPSSTDAMICSYECTFCKHCVDTVLENVCPNCGGGFCHRPVRPARNLRNDNYLGKHPASGVVVFKPVDVEQHRAFSSSVKQVLPNAR</sequence>
<accession>A0A2N5WXW4</accession>
<dbReference type="RefSeq" id="WP_075998953.1">
    <property type="nucleotide sequence ID" value="NZ_PKUS01000039.1"/>
</dbReference>
<dbReference type="InterPro" id="IPR010696">
    <property type="entry name" value="DUF1272"/>
</dbReference>
<dbReference type="Proteomes" id="UP000235005">
    <property type="component" value="Unassembled WGS sequence"/>
</dbReference>
<name>A0A2N5WXW4_9GAMM</name>
<evidence type="ECO:0000313" key="1">
    <source>
        <dbReference type="EMBL" id="PLW67081.1"/>
    </source>
</evidence>
<proteinExistence type="predicted"/>
<dbReference type="OrthoDB" id="9808883at2"/>
<comment type="caution">
    <text evidence="1">The sequence shown here is derived from an EMBL/GenBank/DDBJ whole genome shotgun (WGS) entry which is preliminary data.</text>
</comment>